<dbReference type="GO" id="GO:0008535">
    <property type="term" value="P:respiratory chain complex IV assembly"/>
    <property type="evidence" value="ECO:0007669"/>
    <property type="project" value="UniProtKB-UniRule"/>
</dbReference>
<dbReference type="Proteomes" id="UP000598467">
    <property type="component" value="Unassembled WGS sequence"/>
</dbReference>
<name>A0A926P2T8_9HYPH</name>
<keyword evidence="5 10" id="KW-0812">Transmembrane</keyword>
<evidence type="ECO:0000256" key="6">
    <source>
        <dbReference type="ARBA" id="ARBA00022968"/>
    </source>
</evidence>
<feature type="topological domain" description="Cytoplasmic" evidence="10">
    <location>
        <begin position="1"/>
        <end position="14"/>
    </location>
</feature>
<dbReference type="PANTHER" id="PTHR21320">
    <property type="entry name" value="CYTOCHROME C OXIDASE ASSEMBLY PROTEIN COX11-RELATED"/>
    <property type="match status" value="1"/>
</dbReference>
<dbReference type="AlphaFoldDB" id="A0A926P2T8"/>
<keyword evidence="10" id="KW-1003">Cell membrane</keyword>
<comment type="function">
    <text evidence="1 10">Exerts its effect at some terminal stage of cytochrome c oxidase synthesis, probably by being involved in the insertion of the copper B into subunit I.</text>
</comment>
<evidence type="ECO:0000256" key="7">
    <source>
        <dbReference type="ARBA" id="ARBA00022989"/>
    </source>
</evidence>
<proteinExistence type="inferred from homology"/>
<comment type="similarity">
    <text evidence="3 10">Belongs to the COX11/CtaG family.</text>
</comment>
<evidence type="ECO:0000256" key="9">
    <source>
        <dbReference type="ARBA" id="ARBA00023136"/>
    </source>
</evidence>
<keyword evidence="7 10" id="KW-1133">Transmembrane helix</keyword>
<feature type="topological domain" description="Periplasmic" evidence="10">
    <location>
        <begin position="38"/>
        <end position="204"/>
    </location>
</feature>
<keyword evidence="10" id="KW-0997">Cell inner membrane</keyword>
<evidence type="ECO:0000256" key="1">
    <source>
        <dbReference type="ARBA" id="ARBA00004007"/>
    </source>
</evidence>
<dbReference type="InterPro" id="IPR023471">
    <property type="entry name" value="CtaG/Cox11_dom_sf"/>
</dbReference>
<sequence length="204" mass="22365">MTNRPATESDMSARRNRIVGLVCAGLFVSMIGAAYAAVPLYQLFCQVTGYGGTTQRAEAGSDVIIDREITVRLDGNVNPALNWSFKPEVKTVKLKMGETAQMVYLAKNTGNRKTTGTSVFNVTPNEAGVYFNKIQCFCFTEQALEAGETAEMSVVFFVDPEMAKDPNLTHVKEITLSYTFFPVEEPVKPVAVRTDDGSVAKDRL</sequence>
<dbReference type="SUPFAM" id="SSF110111">
    <property type="entry name" value="Ctag/Cox11"/>
    <property type="match status" value="1"/>
</dbReference>
<evidence type="ECO:0000313" key="12">
    <source>
        <dbReference type="Proteomes" id="UP000598467"/>
    </source>
</evidence>
<reference evidence="11" key="1">
    <citation type="submission" date="2020-05" db="EMBL/GenBank/DDBJ databases">
        <title>Identification of trans-AT polyketide cluster in two marine bacteria, producers of a novel glutaramide-containing polyketide sesbanimide D and analogs.</title>
        <authorList>
            <person name="Kacar D."/>
            <person name="Rodriguez P."/>
            <person name="Canedo L."/>
            <person name="Gonzalez E."/>
            <person name="Galan B."/>
            <person name="De La Calle F."/>
            <person name="Garcia J.L."/>
        </authorList>
    </citation>
    <scope>NUCLEOTIDE SEQUENCE</scope>
    <source>
        <strain evidence="11">PHM038</strain>
    </source>
</reference>
<evidence type="ECO:0000256" key="4">
    <source>
        <dbReference type="ARBA" id="ARBA00015384"/>
    </source>
</evidence>
<dbReference type="HAMAP" id="MF_00155">
    <property type="entry name" value="CtaG"/>
    <property type="match status" value="1"/>
</dbReference>
<keyword evidence="9 10" id="KW-0472">Membrane</keyword>
<evidence type="ECO:0000256" key="5">
    <source>
        <dbReference type="ARBA" id="ARBA00022692"/>
    </source>
</evidence>
<evidence type="ECO:0000256" key="8">
    <source>
        <dbReference type="ARBA" id="ARBA00023008"/>
    </source>
</evidence>
<dbReference type="InterPro" id="IPR007533">
    <property type="entry name" value="Cyt_c_oxidase_assmbl_CtaG"/>
</dbReference>
<comment type="caution">
    <text evidence="11">The sequence shown here is derived from an EMBL/GenBank/DDBJ whole genome shotgun (WGS) entry which is preliminary data.</text>
</comment>
<accession>A0A926P2T8</accession>
<evidence type="ECO:0000313" key="11">
    <source>
        <dbReference type="EMBL" id="MBD1546071.1"/>
    </source>
</evidence>
<dbReference type="EMBL" id="JABFCZ010000007">
    <property type="protein sequence ID" value="MBD1546071.1"/>
    <property type="molecule type" value="Genomic_DNA"/>
</dbReference>
<dbReference type="Pfam" id="PF04442">
    <property type="entry name" value="CtaG_Cox11"/>
    <property type="match status" value="1"/>
</dbReference>
<dbReference type="GO" id="GO:0005507">
    <property type="term" value="F:copper ion binding"/>
    <property type="evidence" value="ECO:0007669"/>
    <property type="project" value="InterPro"/>
</dbReference>
<evidence type="ECO:0000256" key="10">
    <source>
        <dbReference type="HAMAP-Rule" id="MF_00155"/>
    </source>
</evidence>
<dbReference type="GO" id="GO:0005886">
    <property type="term" value="C:plasma membrane"/>
    <property type="evidence" value="ECO:0007669"/>
    <property type="project" value="UniProtKB-SubCell"/>
</dbReference>
<protein>
    <recommendedName>
        <fullName evidence="4 10">Cytochrome c oxidase assembly protein CtaG</fullName>
    </recommendedName>
</protein>
<dbReference type="PANTHER" id="PTHR21320:SF3">
    <property type="entry name" value="CYTOCHROME C OXIDASE ASSEMBLY PROTEIN COX11, MITOCHONDRIAL-RELATED"/>
    <property type="match status" value="1"/>
</dbReference>
<dbReference type="PIRSF" id="PIRSF005413">
    <property type="entry name" value="COX11"/>
    <property type="match status" value="1"/>
</dbReference>
<keyword evidence="6 10" id="KW-0735">Signal-anchor</keyword>
<organism evidence="11 12">
    <name type="scientific">Roseibium aggregatum</name>
    <dbReference type="NCBI Taxonomy" id="187304"/>
    <lineage>
        <taxon>Bacteria</taxon>
        <taxon>Pseudomonadati</taxon>
        <taxon>Pseudomonadota</taxon>
        <taxon>Alphaproteobacteria</taxon>
        <taxon>Hyphomicrobiales</taxon>
        <taxon>Stappiaceae</taxon>
        <taxon>Roseibium</taxon>
    </lineage>
</organism>
<comment type="subcellular location">
    <subcellularLocation>
        <location evidence="2 10">Cell inner membrane</location>
        <topology evidence="2 10">Single-pass type II membrane protein</topology>
        <orientation evidence="2 10">Periplasmic side</orientation>
    </subcellularLocation>
</comment>
<gene>
    <name evidence="10" type="primary">ctaG</name>
    <name evidence="11" type="ORF">HK439_07350</name>
</gene>
<dbReference type="NCBIfam" id="NF003465">
    <property type="entry name" value="PRK05089.1"/>
    <property type="match status" value="1"/>
</dbReference>
<evidence type="ECO:0000256" key="3">
    <source>
        <dbReference type="ARBA" id="ARBA00009620"/>
    </source>
</evidence>
<evidence type="ECO:0000256" key="2">
    <source>
        <dbReference type="ARBA" id="ARBA00004382"/>
    </source>
</evidence>
<dbReference type="FunFam" id="2.60.370.10:FF:000001">
    <property type="entry name" value="COX11 cytochrome c oxidase assembly homolog"/>
    <property type="match status" value="1"/>
</dbReference>
<dbReference type="Gene3D" id="2.60.370.10">
    <property type="entry name" value="Ctag/Cox11"/>
    <property type="match status" value="1"/>
</dbReference>
<keyword evidence="8 10" id="KW-0186">Copper</keyword>